<evidence type="ECO:0000256" key="6">
    <source>
        <dbReference type="ARBA" id="ARBA00023210"/>
    </source>
</evidence>
<dbReference type="AlphaFoldDB" id="A0A9D1IRM5"/>
<reference evidence="9" key="1">
    <citation type="submission" date="2020-10" db="EMBL/GenBank/DDBJ databases">
        <authorList>
            <person name="Gilroy R."/>
        </authorList>
    </citation>
    <scope>NUCLEOTIDE SEQUENCE</scope>
    <source>
        <strain evidence="9">CHK193-30670</strain>
    </source>
</reference>
<accession>A0A9D1IRM5</accession>
<feature type="coiled-coil region" evidence="7">
    <location>
        <begin position="357"/>
        <end position="419"/>
    </location>
</feature>
<keyword evidence="2 8" id="KW-0812">Transmembrane</keyword>
<keyword evidence="6" id="KW-0132">Cell division</keyword>
<evidence type="ECO:0000256" key="1">
    <source>
        <dbReference type="ARBA" id="ARBA00004162"/>
    </source>
</evidence>
<dbReference type="Pfam" id="PF06160">
    <property type="entry name" value="EzrA"/>
    <property type="match status" value="1"/>
</dbReference>
<reference evidence="9" key="2">
    <citation type="journal article" date="2021" name="PeerJ">
        <title>Extensive microbial diversity within the chicken gut microbiome revealed by metagenomics and culture.</title>
        <authorList>
            <person name="Gilroy R."/>
            <person name="Ravi A."/>
            <person name="Getino M."/>
            <person name="Pursley I."/>
            <person name="Horton D.L."/>
            <person name="Alikhan N.F."/>
            <person name="Baker D."/>
            <person name="Gharbi K."/>
            <person name="Hall N."/>
            <person name="Watson M."/>
            <person name="Adriaenssens E.M."/>
            <person name="Foster-Nyarko E."/>
            <person name="Jarju S."/>
            <person name="Secka A."/>
            <person name="Antonio M."/>
            <person name="Oren A."/>
            <person name="Chaudhuri R.R."/>
            <person name="La Ragione R."/>
            <person name="Hildebrand F."/>
            <person name="Pallen M.J."/>
        </authorList>
    </citation>
    <scope>NUCLEOTIDE SEQUENCE</scope>
    <source>
        <strain evidence="9">CHK193-30670</strain>
    </source>
</reference>
<evidence type="ECO:0000256" key="4">
    <source>
        <dbReference type="ARBA" id="ARBA00023054"/>
    </source>
</evidence>
<feature type="coiled-coil region" evidence="7">
    <location>
        <begin position="23"/>
        <end position="86"/>
    </location>
</feature>
<protein>
    <submittedName>
        <fullName evidence="9">Septation ring formation regulator EzrA</fullName>
    </submittedName>
</protein>
<evidence type="ECO:0000313" key="10">
    <source>
        <dbReference type="Proteomes" id="UP000824074"/>
    </source>
</evidence>
<comment type="subcellular location">
    <subcellularLocation>
        <location evidence="1">Cell membrane</location>
        <topology evidence="1">Single-pass membrane protein</topology>
    </subcellularLocation>
</comment>
<dbReference type="GO" id="GO:0005886">
    <property type="term" value="C:plasma membrane"/>
    <property type="evidence" value="ECO:0007669"/>
    <property type="project" value="UniProtKB-SubCell"/>
</dbReference>
<evidence type="ECO:0000256" key="2">
    <source>
        <dbReference type="ARBA" id="ARBA00022692"/>
    </source>
</evidence>
<dbReference type="GO" id="GO:0000917">
    <property type="term" value="P:division septum assembly"/>
    <property type="evidence" value="ECO:0007669"/>
    <property type="project" value="UniProtKB-KW"/>
</dbReference>
<sequence>MTRGLYIGTIIVILIVIIITLIIIVKNKRKKRIENALNKLEKEKNLLINVPVLNELSKVEALVKNNAKLEEKYNNWKTKFAIIENETIPLVNDMLIDASFAADKSKPIDIYKKITEIEIKLYEIKTKVKNILSEIKEITSSEERNRATVIKLKAIYRNLKKRFVDTKADYEETAKTIELQFETIEKRFEEFERVMEKKDYEEVIYVVKGLTEMLEHMTIVIDEVPEIMLMGKSLIPKRTEDVSSEYIKLTREGYQLDYLNVEYNIMETEKKVNTIFDRVRVLNLEDVSFELKTILDYYDSLFNDFETEKISRKYYEEGLVNFAKKQKHVSKILNAVSNKLPEMKEHYNLTDDTLKSVDLLKDEYDDIIKDYEKLKDLDRNHTFAFSKLNSELEIIMLKLTKLNEKLNGLLQKVGNLKDDEERAKGQLEDIKLLLKQSKYQIRKNRLPIIPDVYYVELTEASEAIKEIQKELSKSPIDVDTLNIRVDTARDLVFKLHNTTADMVKAALLSEYAIVYGNRYRSSKQIINEGLIKAERLFFKGEYKKSLEISISTLDVVEPGIHKKILDYKK</sequence>
<evidence type="ECO:0000256" key="8">
    <source>
        <dbReference type="SAM" id="Phobius"/>
    </source>
</evidence>
<evidence type="ECO:0000256" key="5">
    <source>
        <dbReference type="ARBA" id="ARBA00023136"/>
    </source>
</evidence>
<feature type="transmembrane region" description="Helical" evidence="8">
    <location>
        <begin position="6"/>
        <end position="25"/>
    </location>
</feature>
<keyword evidence="3 8" id="KW-1133">Transmembrane helix</keyword>
<organism evidence="9 10">
    <name type="scientific">Candidatus Aphodocola excrementigallinarum</name>
    <dbReference type="NCBI Taxonomy" id="2840670"/>
    <lineage>
        <taxon>Bacteria</taxon>
        <taxon>Bacillati</taxon>
        <taxon>Bacillota</taxon>
        <taxon>Bacilli</taxon>
        <taxon>Candidatus Aphodocola</taxon>
    </lineage>
</organism>
<keyword evidence="5 8" id="KW-0472">Membrane</keyword>
<name>A0A9D1IRM5_9FIRM</name>
<evidence type="ECO:0000256" key="3">
    <source>
        <dbReference type="ARBA" id="ARBA00022989"/>
    </source>
</evidence>
<proteinExistence type="predicted"/>
<comment type="caution">
    <text evidence="9">The sequence shown here is derived from an EMBL/GenBank/DDBJ whole genome shotgun (WGS) entry which is preliminary data.</text>
</comment>
<keyword evidence="6" id="KW-0717">Septation</keyword>
<dbReference type="Proteomes" id="UP000824074">
    <property type="component" value="Unassembled WGS sequence"/>
</dbReference>
<keyword evidence="4 7" id="KW-0175">Coiled coil</keyword>
<evidence type="ECO:0000313" key="9">
    <source>
        <dbReference type="EMBL" id="HIU40709.1"/>
    </source>
</evidence>
<gene>
    <name evidence="9" type="ORF">IAB68_05360</name>
</gene>
<dbReference type="GO" id="GO:0000921">
    <property type="term" value="P:septin ring assembly"/>
    <property type="evidence" value="ECO:0007669"/>
    <property type="project" value="InterPro"/>
</dbReference>
<keyword evidence="6" id="KW-0131">Cell cycle</keyword>
<evidence type="ECO:0000256" key="7">
    <source>
        <dbReference type="SAM" id="Coils"/>
    </source>
</evidence>
<dbReference type="InterPro" id="IPR010379">
    <property type="entry name" value="EzrA"/>
</dbReference>
<dbReference type="EMBL" id="DVMT01000053">
    <property type="protein sequence ID" value="HIU40709.1"/>
    <property type="molecule type" value="Genomic_DNA"/>
</dbReference>
<dbReference type="GO" id="GO:0005940">
    <property type="term" value="C:septin ring"/>
    <property type="evidence" value="ECO:0007669"/>
    <property type="project" value="InterPro"/>
</dbReference>